<dbReference type="AlphaFoldDB" id="X5DV30"/>
<dbReference type="Proteomes" id="UP000181981">
    <property type="component" value="Unassembled WGS sequence"/>
</dbReference>
<dbReference type="InterPro" id="IPR050553">
    <property type="entry name" value="Thioredoxin_ResA/DsbE_sf"/>
</dbReference>
<dbReference type="PROSITE" id="PS51257">
    <property type="entry name" value="PROKAR_LIPOPROTEIN"/>
    <property type="match status" value="1"/>
</dbReference>
<evidence type="ECO:0000256" key="5">
    <source>
        <dbReference type="SAM" id="SignalP"/>
    </source>
</evidence>
<evidence type="ECO:0000313" key="9">
    <source>
        <dbReference type="Proteomes" id="UP000023772"/>
    </source>
</evidence>
<evidence type="ECO:0000256" key="2">
    <source>
        <dbReference type="ARBA" id="ARBA00022748"/>
    </source>
</evidence>
<dbReference type="Pfam" id="PF00578">
    <property type="entry name" value="AhpC-TSA"/>
    <property type="match status" value="1"/>
</dbReference>
<dbReference type="Pfam" id="PF14289">
    <property type="entry name" value="DUF4369"/>
    <property type="match status" value="1"/>
</dbReference>
<gene>
    <name evidence="7" type="ORF">FH5T_04110</name>
    <name evidence="8" type="ORF">SAMN05444285_11774</name>
</gene>
<feature type="domain" description="Thioredoxin" evidence="6">
    <location>
        <begin position="224"/>
        <end position="365"/>
    </location>
</feature>
<dbReference type="GO" id="GO:0016209">
    <property type="term" value="F:antioxidant activity"/>
    <property type="evidence" value="ECO:0007669"/>
    <property type="project" value="InterPro"/>
</dbReference>
<dbReference type="Gene3D" id="3.40.30.10">
    <property type="entry name" value="Glutaredoxin"/>
    <property type="match status" value="1"/>
</dbReference>
<keyword evidence="3" id="KW-1015">Disulfide bond</keyword>
<evidence type="ECO:0000313" key="7">
    <source>
        <dbReference type="EMBL" id="AHW59045.1"/>
    </source>
</evidence>
<accession>X5DV30</accession>
<dbReference type="HOGENOM" id="CLU_042529_1_0_10"/>
<dbReference type="EMBL" id="FOHT01000017">
    <property type="protein sequence ID" value="SET60274.1"/>
    <property type="molecule type" value="Genomic_DNA"/>
</dbReference>
<feature type="chain" id="PRO_5010515096" evidence="5">
    <location>
        <begin position="20"/>
        <end position="365"/>
    </location>
</feature>
<sequence length="365" mass="40011">MRKLLVAIIALALFACSQQQDGYKITVNIEGADGNVMLEQRGASQWIGIDTAVVVDGVAVLEGEVEFPGLYYLSVNGQREKAVLFVENTNITVTGKADSIAGVQVSGSTTHDEFKTINDQIQKISEEYMAIYQEARTASAAGDTAKANELMKQVEDLYASVGEIQEDFVKENPASYVTPLLLSQIQYEKEVDELEALVSNLDAKLDSVPAIIDLKAKIEQLKTVAVGKTAPDFTQNDADGNPVKFSDIYSKNELTLLDFWASWCGPCRQENPNVVATYNKYKDQGFSVFGVSLDRDKDAWLKAIEDDGLTWAHVSDLAYWNNAAAKIYAVNSIPSSLLVDKNGKIIAKNKRGEELGKTVAEFLSK</sequence>
<reference evidence="7 9" key="1">
    <citation type="submission" date="2014-03" db="EMBL/GenBank/DDBJ databases">
        <title>Complete genome sequence of a deeply braunched marine Bacteroidia bacterium Draconibacterium orientale type strain FH5T.</title>
        <authorList>
            <person name="Li X."/>
            <person name="Wang X."/>
            <person name="Xie Z."/>
            <person name="Du Z."/>
            <person name="Chen G."/>
        </authorList>
    </citation>
    <scope>NUCLEOTIDE SEQUENCE [LARGE SCALE GENOMIC DNA]</scope>
    <source>
        <strain evidence="7 9">FH5</strain>
    </source>
</reference>
<dbReference type="RefSeq" id="WP_051567598.1">
    <property type="nucleotide sequence ID" value="NZ_CAXXJF010000003.1"/>
</dbReference>
<name>X5DV30_9BACT</name>
<dbReference type="InterPro" id="IPR017937">
    <property type="entry name" value="Thioredoxin_CS"/>
</dbReference>
<keyword evidence="2" id="KW-0201">Cytochrome c-type biogenesis</keyword>
<reference evidence="8 10" key="2">
    <citation type="submission" date="2016-10" db="EMBL/GenBank/DDBJ databases">
        <authorList>
            <person name="de Groot N.N."/>
        </authorList>
    </citation>
    <scope>NUCLEOTIDE SEQUENCE [LARGE SCALE GENOMIC DNA]</scope>
    <source>
        <strain evidence="8 10">DSM 25947</strain>
    </source>
</reference>
<evidence type="ECO:0000256" key="1">
    <source>
        <dbReference type="ARBA" id="ARBA00004196"/>
    </source>
</evidence>
<keyword evidence="4" id="KW-0676">Redox-active center</keyword>
<dbReference type="InterPro" id="IPR000866">
    <property type="entry name" value="AhpC/TSA"/>
</dbReference>
<comment type="subcellular location">
    <subcellularLocation>
        <location evidence="1">Cell envelope</location>
    </subcellularLocation>
</comment>
<evidence type="ECO:0000313" key="8">
    <source>
        <dbReference type="EMBL" id="SET60274.1"/>
    </source>
</evidence>
<protein>
    <submittedName>
        <fullName evidence="7">Alkyl hydroperoxide reductase</fullName>
    </submittedName>
    <submittedName>
        <fullName evidence="8">Peroxiredoxin</fullName>
    </submittedName>
</protein>
<dbReference type="SUPFAM" id="SSF52833">
    <property type="entry name" value="Thioredoxin-like"/>
    <property type="match status" value="1"/>
</dbReference>
<dbReference type="PROSITE" id="PS51352">
    <property type="entry name" value="THIOREDOXIN_2"/>
    <property type="match status" value="1"/>
</dbReference>
<feature type="signal peptide" evidence="5">
    <location>
        <begin position="1"/>
        <end position="19"/>
    </location>
</feature>
<dbReference type="STRING" id="1168034.FH5T_04110"/>
<dbReference type="InterPro" id="IPR013766">
    <property type="entry name" value="Thioredoxin_domain"/>
</dbReference>
<dbReference type="GO" id="GO:0017004">
    <property type="term" value="P:cytochrome complex assembly"/>
    <property type="evidence" value="ECO:0007669"/>
    <property type="project" value="UniProtKB-KW"/>
</dbReference>
<dbReference type="PROSITE" id="PS00194">
    <property type="entry name" value="THIOREDOXIN_1"/>
    <property type="match status" value="1"/>
</dbReference>
<dbReference type="GO" id="GO:0030313">
    <property type="term" value="C:cell envelope"/>
    <property type="evidence" value="ECO:0007669"/>
    <property type="project" value="UniProtKB-SubCell"/>
</dbReference>
<evidence type="ECO:0000256" key="4">
    <source>
        <dbReference type="ARBA" id="ARBA00023284"/>
    </source>
</evidence>
<dbReference type="eggNOG" id="COG0526">
    <property type="taxonomic scope" value="Bacteria"/>
</dbReference>
<dbReference type="InterPro" id="IPR036249">
    <property type="entry name" value="Thioredoxin-like_sf"/>
</dbReference>
<organism evidence="8 10">
    <name type="scientific">Draconibacterium orientale</name>
    <dbReference type="NCBI Taxonomy" id="1168034"/>
    <lineage>
        <taxon>Bacteria</taxon>
        <taxon>Pseudomonadati</taxon>
        <taxon>Bacteroidota</taxon>
        <taxon>Bacteroidia</taxon>
        <taxon>Marinilabiliales</taxon>
        <taxon>Prolixibacteraceae</taxon>
        <taxon>Draconibacterium</taxon>
    </lineage>
</organism>
<dbReference type="Proteomes" id="UP000023772">
    <property type="component" value="Chromosome"/>
</dbReference>
<dbReference type="CDD" id="cd02966">
    <property type="entry name" value="TlpA_like_family"/>
    <property type="match status" value="1"/>
</dbReference>
<dbReference type="KEGG" id="dori:FH5T_04110"/>
<dbReference type="PANTHER" id="PTHR42852">
    <property type="entry name" value="THIOL:DISULFIDE INTERCHANGE PROTEIN DSBE"/>
    <property type="match status" value="1"/>
</dbReference>
<dbReference type="InterPro" id="IPR025380">
    <property type="entry name" value="DUF4369"/>
</dbReference>
<proteinExistence type="predicted"/>
<dbReference type="OrthoDB" id="9794348at2"/>
<dbReference type="EMBL" id="CP007451">
    <property type="protein sequence ID" value="AHW59045.1"/>
    <property type="molecule type" value="Genomic_DNA"/>
</dbReference>
<dbReference type="GO" id="GO:0016491">
    <property type="term" value="F:oxidoreductase activity"/>
    <property type="evidence" value="ECO:0007669"/>
    <property type="project" value="InterPro"/>
</dbReference>
<keyword evidence="5" id="KW-0732">Signal</keyword>
<dbReference type="PANTHER" id="PTHR42852:SF6">
    <property type="entry name" value="THIOL:DISULFIDE INTERCHANGE PROTEIN DSBE"/>
    <property type="match status" value="1"/>
</dbReference>
<evidence type="ECO:0000259" key="6">
    <source>
        <dbReference type="PROSITE" id="PS51352"/>
    </source>
</evidence>
<evidence type="ECO:0000256" key="3">
    <source>
        <dbReference type="ARBA" id="ARBA00023157"/>
    </source>
</evidence>
<keyword evidence="9" id="KW-1185">Reference proteome</keyword>
<evidence type="ECO:0000313" key="10">
    <source>
        <dbReference type="Proteomes" id="UP000181981"/>
    </source>
</evidence>